<dbReference type="InterPro" id="IPR006190">
    <property type="entry name" value="SAF_AFP_Neu5Ac"/>
</dbReference>
<reference evidence="2 3" key="1">
    <citation type="submission" date="2016-02" db="EMBL/GenBank/DDBJ databases">
        <title>Complete Genome of H5569, the type strain of the newly described species Haematospirillium jordaniae.</title>
        <authorList>
            <person name="Nicholson A.C."/>
            <person name="Humrighouse B.W."/>
            <person name="Loparov V."/>
            <person name="McQuiston J.R."/>
        </authorList>
    </citation>
    <scope>NUCLEOTIDE SEQUENCE [LARGE SCALE GENOMIC DNA]</scope>
    <source>
        <strain evidence="2 3">H5569</strain>
    </source>
</reference>
<organism evidence="2 3">
    <name type="scientific">Haematospirillum jordaniae</name>
    <dbReference type="NCBI Taxonomy" id="1549855"/>
    <lineage>
        <taxon>Bacteria</taxon>
        <taxon>Pseudomonadati</taxon>
        <taxon>Pseudomonadota</taxon>
        <taxon>Alphaproteobacteria</taxon>
        <taxon>Rhodospirillales</taxon>
        <taxon>Novispirillaceae</taxon>
        <taxon>Haematospirillum</taxon>
    </lineage>
</organism>
<dbReference type="GO" id="GO:0047444">
    <property type="term" value="F:N-acylneuraminate-9-phosphate synthase activity"/>
    <property type="evidence" value="ECO:0007669"/>
    <property type="project" value="TreeGrafter"/>
</dbReference>
<dbReference type="Proteomes" id="UP000076066">
    <property type="component" value="Chromosome"/>
</dbReference>
<dbReference type="OrthoDB" id="9781701at2"/>
<dbReference type="InterPro" id="IPR051690">
    <property type="entry name" value="PseI-like"/>
</dbReference>
<dbReference type="EMBL" id="CP014525">
    <property type="protein sequence ID" value="AMW35596.1"/>
    <property type="molecule type" value="Genomic_DNA"/>
</dbReference>
<dbReference type="SMART" id="SM00858">
    <property type="entry name" value="SAF"/>
    <property type="match status" value="1"/>
</dbReference>
<dbReference type="KEGG" id="hjo:AY555_06305"/>
<evidence type="ECO:0000313" key="3">
    <source>
        <dbReference type="Proteomes" id="UP000076066"/>
    </source>
</evidence>
<dbReference type="InterPro" id="IPR057736">
    <property type="entry name" value="SAF_PseI/NeuA/NeuB"/>
</dbReference>
<dbReference type="InterPro" id="IPR013785">
    <property type="entry name" value="Aldolase_TIM"/>
</dbReference>
<sequence>MDMLIISGREVSEHQPPYVIAEISANHNGSLERAKLSIEMAAKSGANAVKIQTYNADTMTIDCDKDDFIVKGGLWNGYKLYDLYHEAYTPYEWHQELFRFARKIGITLFSTPFDETAVDLLESLNTPAYKIASFELTDLPLIRYVAKKKKPMLMSTGMASEGEITEALECARSHGCDSILLFHCISSYPAPVEQANIRSITQLKKTFGVTVGLSDHTIGNIAATASVALGASAIEKHFTISRADKGPDSAFSIEPGELEKLVKDVNETWSALGKDELIRPKAETNSRVFRRSLYFVNDIKAGTPITPGDVRRIRPGYGLPPKHYDDIIGKTTSRDVERGQPVAWDDIQKD</sequence>
<evidence type="ECO:0000259" key="1">
    <source>
        <dbReference type="PROSITE" id="PS50844"/>
    </source>
</evidence>
<protein>
    <submittedName>
        <fullName evidence="2">Pseudaminic acid synthase</fullName>
    </submittedName>
</protein>
<dbReference type="GO" id="GO:0016051">
    <property type="term" value="P:carbohydrate biosynthetic process"/>
    <property type="evidence" value="ECO:0007669"/>
    <property type="project" value="InterPro"/>
</dbReference>
<keyword evidence="3" id="KW-1185">Reference proteome</keyword>
<dbReference type="Pfam" id="PF03102">
    <property type="entry name" value="NeuB"/>
    <property type="match status" value="1"/>
</dbReference>
<feature type="domain" description="AFP-like" evidence="1">
    <location>
        <begin position="292"/>
        <end position="350"/>
    </location>
</feature>
<dbReference type="SUPFAM" id="SSF51569">
    <property type="entry name" value="Aldolase"/>
    <property type="match status" value="1"/>
</dbReference>
<dbReference type="NCBIfam" id="TIGR03586">
    <property type="entry name" value="PseI"/>
    <property type="match status" value="1"/>
</dbReference>
<dbReference type="SUPFAM" id="SSF51269">
    <property type="entry name" value="AFP III-like domain"/>
    <property type="match status" value="1"/>
</dbReference>
<evidence type="ECO:0000313" key="2">
    <source>
        <dbReference type="EMBL" id="AMW35596.1"/>
    </source>
</evidence>
<dbReference type="InterPro" id="IPR020030">
    <property type="entry name" value="Pseudaminic_synth_PseI"/>
</dbReference>
<dbReference type="InterPro" id="IPR036732">
    <property type="entry name" value="AFP_Neu5c_C_sf"/>
</dbReference>
<dbReference type="CDD" id="cd11615">
    <property type="entry name" value="SAF_NeuB_like"/>
    <property type="match status" value="1"/>
</dbReference>
<proteinExistence type="predicted"/>
<dbReference type="PROSITE" id="PS50844">
    <property type="entry name" value="AFP_LIKE"/>
    <property type="match status" value="1"/>
</dbReference>
<dbReference type="Gene3D" id="3.90.1210.10">
    <property type="entry name" value="Antifreeze-like/N-acetylneuraminic acid synthase C-terminal domain"/>
    <property type="match status" value="1"/>
</dbReference>
<gene>
    <name evidence="2" type="ORF">AY555_06305</name>
</gene>
<dbReference type="PANTHER" id="PTHR42966">
    <property type="entry name" value="N-ACETYLNEURAMINATE SYNTHASE"/>
    <property type="match status" value="1"/>
</dbReference>
<dbReference type="STRING" id="1549855.AY555_06305"/>
<dbReference type="Pfam" id="PF08666">
    <property type="entry name" value="SAF"/>
    <property type="match status" value="1"/>
</dbReference>
<dbReference type="AlphaFoldDB" id="A0A143DG28"/>
<name>A0A143DG28_9PROT</name>
<dbReference type="PANTHER" id="PTHR42966:SF2">
    <property type="entry name" value="PSEUDAMINIC ACID SYNTHASE"/>
    <property type="match status" value="1"/>
</dbReference>
<dbReference type="InterPro" id="IPR013974">
    <property type="entry name" value="SAF"/>
</dbReference>
<dbReference type="InterPro" id="IPR013132">
    <property type="entry name" value="PseI/NeuA/B-like_N"/>
</dbReference>
<accession>A0A143DG28</accession>
<dbReference type="Gene3D" id="3.20.20.70">
    <property type="entry name" value="Aldolase class I"/>
    <property type="match status" value="1"/>
</dbReference>